<dbReference type="EMBL" id="VSSQ01044862">
    <property type="protein sequence ID" value="MPM98726.1"/>
    <property type="molecule type" value="Genomic_DNA"/>
</dbReference>
<evidence type="ECO:0000256" key="1">
    <source>
        <dbReference type="ARBA" id="ARBA00022801"/>
    </source>
</evidence>
<keyword evidence="3" id="KW-0347">Helicase</keyword>
<keyword evidence="3" id="KW-0067">ATP-binding</keyword>
<dbReference type="InterPro" id="IPR001650">
    <property type="entry name" value="Helicase_C-like"/>
</dbReference>
<dbReference type="FunFam" id="3.40.50.300:FF:000533">
    <property type="entry name" value="Helicase, Snf2 family"/>
    <property type="match status" value="1"/>
</dbReference>
<dbReference type="PANTHER" id="PTHR45629:SF7">
    <property type="entry name" value="DNA EXCISION REPAIR PROTEIN ERCC-6-RELATED"/>
    <property type="match status" value="1"/>
</dbReference>
<accession>A0A645EAR4</accession>
<protein>
    <submittedName>
        <fullName evidence="3">ATP-dependent RNA helicase RhlB</fullName>
        <ecNumber evidence="3">3.6.4.13</ecNumber>
    </submittedName>
</protein>
<dbReference type="SUPFAM" id="SSF52540">
    <property type="entry name" value="P-loop containing nucleoside triphosphate hydrolases"/>
    <property type="match status" value="1"/>
</dbReference>
<comment type="caution">
    <text evidence="3">The sequence shown here is derived from an EMBL/GenBank/DDBJ whole genome shotgun (WGS) entry which is preliminary data.</text>
</comment>
<name>A0A645EAR4_9ZZZZ</name>
<dbReference type="InterPro" id="IPR050496">
    <property type="entry name" value="SNF2_RAD54_helicase_repair"/>
</dbReference>
<dbReference type="GO" id="GO:0016787">
    <property type="term" value="F:hydrolase activity"/>
    <property type="evidence" value="ECO:0007669"/>
    <property type="project" value="UniProtKB-KW"/>
</dbReference>
<dbReference type="SMART" id="SM00490">
    <property type="entry name" value="HELICc"/>
    <property type="match status" value="1"/>
</dbReference>
<dbReference type="InterPro" id="IPR027417">
    <property type="entry name" value="P-loop_NTPase"/>
</dbReference>
<gene>
    <name evidence="3" type="primary">rhlB_8</name>
    <name evidence="3" type="ORF">SDC9_145915</name>
</gene>
<keyword evidence="1 3" id="KW-0378">Hydrolase</keyword>
<dbReference type="CDD" id="cd18793">
    <property type="entry name" value="SF2_C_SNF"/>
    <property type="match status" value="1"/>
</dbReference>
<evidence type="ECO:0000259" key="2">
    <source>
        <dbReference type="PROSITE" id="PS51194"/>
    </source>
</evidence>
<dbReference type="GO" id="GO:0003724">
    <property type="term" value="F:RNA helicase activity"/>
    <property type="evidence" value="ECO:0007669"/>
    <property type="project" value="UniProtKB-EC"/>
</dbReference>
<evidence type="ECO:0000313" key="3">
    <source>
        <dbReference type="EMBL" id="MPM98726.1"/>
    </source>
</evidence>
<dbReference type="PROSITE" id="PS51194">
    <property type="entry name" value="HELICASE_CTER"/>
    <property type="match status" value="1"/>
</dbReference>
<dbReference type="Gene3D" id="3.40.50.300">
    <property type="entry name" value="P-loop containing nucleotide triphosphate hydrolases"/>
    <property type="match status" value="1"/>
</dbReference>
<dbReference type="AlphaFoldDB" id="A0A645EAR4"/>
<reference evidence="3" key="1">
    <citation type="submission" date="2019-08" db="EMBL/GenBank/DDBJ databases">
        <authorList>
            <person name="Kucharzyk K."/>
            <person name="Murdoch R.W."/>
            <person name="Higgins S."/>
            <person name="Loffler F."/>
        </authorList>
    </citation>
    <scope>NUCLEOTIDE SEQUENCE</scope>
</reference>
<organism evidence="3">
    <name type="scientific">bioreactor metagenome</name>
    <dbReference type="NCBI Taxonomy" id="1076179"/>
    <lineage>
        <taxon>unclassified sequences</taxon>
        <taxon>metagenomes</taxon>
        <taxon>ecological metagenomes</taxon>
    </lineage>
</organism>
<dbReference type="Pfam" id="PF00271">
    <property type="entry name" value="Helicase_C"/>
    <property type="match status" value="1"/>
</dbReference>
<dbReference type="EC" id="3.6.4.13" evidence="3"/>
<sequence length="248" mass="27805">MPDKIEKRLLVSLDDEQKKVYKAYANYAVELIEKKVRDDEFKKSKIEILSYITKLRQLCLDPKVLMDDYTGSSGKIEALVEILFQSIEEGHRILVFSQFTSVLKNIGKRLELESISFSYLDGSVPSEKRMNMVNAFNDGKNSVFLISLKAGGTGLNLTSADVVVHFDPWWNPAVEEQATDRAHRIGQENVVEVIKIIAEGTIEEKIISLQEEKKKLISQLMGDELSGGEGFAALSDEEILGLFENGDG</sequence>
<feature type="domain" description="Helicase C-terminal" evidence="2">
    <location>
        <begin position="79"/>
        <end position="239"/>
    </location>
</feature>
<dbReference type="InterPro" id="IPR049730">
    <property type="entry name" value="SNF2/RAD54-like_C"/>
</dbReference>
<dbReference type="PANTHER" id="PTHR45629">
    <property type="entry name" value="SNF2/RAD54 FAMILY MEMBER"/>
    <property type="match status" value="1"/>
</dbReference>
<proteinExistence type="predicted"/>
<keyword evidence="3" id="KW-0547">Nucleotide-binding</keyword>